<dbReference type="InterPro" id="IPR011993">
    <property type="entry name" value="PH-like_dom_sf"/>
</dbReference>
<dbReference type="Gene3D" id="2.30.29.30">
    <property type="entry name" value="Pleckstrin-homology domain (PH domain)/Phosphotyrosine-binding domain (PTB)"/>
    <property type="match status" value="1"/>
</dbReference>
<dbReference type="GO" id="GO:0007265">
    <property type="term" value="P:Ras protein signal transduction"/>
    <property type="evidence" value="ECO:0007669"/>
    <property type="project" value="TreeGrafter"/>
</dbReference>
<dbReference type="EnsemblMetazoa" id="G14408.2">
    <property type="protein sequence ID" value="G14408.2:cds"/>
    <property type="gene ID" value="G14408"/>
</dbReference>
<evidence type="ECO:0000313" key="2">
    <source>
        <dbReference type="EnsemblMetazoa" id="G14408.2:cds"/>
    </source>
</evidence>
<dbReference type="GO" id="GO:0007169">
    <property type="term" value="P:cell surface receptor protein tyrosine kinase signaling pathway"/>
    <property type="evidence" value="ECO:0007669"/>
    <property type="project" value="TreeGrafter"/>
</dbReference>
<feature type="domain" description="IRS-type PTB" evidence="1">
    <location>
        <begin position="26"/>
        <end position="133"/>
    </location>
</feature>
<proteinExistence type="predicted"/>
<dbReference type="InterPro" id="IPR050996">
    <property type="entry name" value="Docking_Protein_DOK"/>
</dbReference>
<name>A0A8W8IJK4_MAGGI</name>
<dbReference type="AlphaFoldDB" id="A0A8W8IJK4"/>
<accession>A0A8W8IJK4</accession>
<evidence type="ECO:0000313" key="3">
    <source>
        <dbReference type="Proteomes" id="UP000005408"/>
    </source>
</evidence>
<dbReference type="Pfam" id="PF02174">
    <property type="entry name" value="IRS"/>
    <property type="match status" value="1"/>
</dbReference>
<dbReference type="Proteomes" id="UP000005408">
    <property type="component" value="Unassembled WGS sequence"/>
</dbReference>
<dbReference type="InterPro" id="IPR002404">
    <property type="entry name" value="IRS_PTB"/>
</dbReference>
<dbReference type="GO" id="GO:0043410">
    <property type="term" value="P:positive regulation of MAPK cascade"/>
    <property type="evidence" value="ECO:0007669"/>
    <property type="project" value="TreeGrafter"/>
</dbReference>
<dbReference type="SMART" id="SM01244">
    <property type="entry name" value="IRS"/>
    <property type="match status" value="1"/>
</dbReference>
<dbReference type="SMART" id="SM00310">
    <property type="entry name" value="PTBI"/>
    <property type="match status" value="1"/>
</dbReference>
<keyword evidence="3" id="KW-1185">Reference proteome</keyword>
<evidence type="ECO:0000259" key="1">
    <source>
        <dbReference type="PROSITE" id="PS51064"/>
    </source>
</evidence>
<organism evidence="2 3">
    <name type="scientific">Magallana gigas</name>
    <name type="common">Pacific oyster</name>
    <name type="synonym">Crassostrea gigas</name>
    <dbReference type="NCBI Taxonomy" id="29159"/>
    <lineage>
        <taxon>Eukaryota</taxon>
        <taxon>Metazoa</taxon>
        <taxon>Spiralia</taxon>
        <taxon>Lophotrochozoa</taxon>
        <taxon>Mollusca</taxon>
        <taxon>Bivalvia</taxon>
        <taxon>Autobranchia</taxon>
        <taxon>Pteriomorphia</taxon>
        <taxon>Ostreida</taxon>
        <taxon>Ostreoidea</taxon>
        <taxon>Ostreidae</taxon>
        <taxon>Magallana</taxon>
    </lineage>
</organism>
<protein>
    <recommendedName>
        <fullName evidence="1">IRS-type PTB domain-containing protein</fullName>
    </recommendedName>
</protein>
<dbReference type="GO" id="GO:0005737">
    <property type="term" value="C:cytoplasm"/>
    <property type="evidence" value="ECO:0007669"/>
    <property type="project" value="TreeGrafter"/>
</dbReference>
<dbReference type="PROSITE" id="PS51064">
    <property type="entry name" value="IRS_PTB"/>
    <property type="match status" value="1"/>
</dbReference>
<sequence length="140" mass="16367">MNDKVSYKCLHSNKTKGGTLFVTEWEAQVFDVVVQETEGSKRLNLENCGQYKLYVTMASIGLGDYDKREVKVKWRFEYIRRYGFHSRTLFSLEAGRRCETGEGFFNFLVHQNQEHLTSALDKATRVNKEDEAFSVKFKFL</sequence>
<dbReference type="PANTHER" id="PTHR21258">
    <property type="entry name" value="DOCKING PROTEIN RELATED"/>
    <property type="match status" value="1"/>
</dbReference>
<reference evidence="2" key="1">
    <citation type="submission" date="2022-08" db="UniProtKB">
        <authorList>
            <consortium name="EnsemblMetazoa"/>
        </authorList>
    </citation>
    <scope>IDENTIFICATION</scope>
    <source>
        <strain evidence="2">05x7-T-G4-1.051#20</strain>
    </source>
</reference>
<dbReference type="SUPFAM" id="SSF50729">
    <property type="entry name" value="PH domain-like"/>
    <property type="match status" value="1"/>
</dbReference>
<dbReference type="PANTHER" id="PTHR21258:SF62">
    <property type="entry name" value="INSULIN RECEPTOR SUBSTRATE 1"/>
    <property type="match status" value="1"/>
</dbReference>